<proteinExistence type="predicted"/>
<dbReference type="PRINTS" id="PR00038">
    <property type="entry name" value="HTHLUXR"/>
</dbReference>
<keyword evidence="4" id="KW-0472">Membrane</keyword>
<feature type="transmembrane region" description="Helical" evidence="4">
    <location>
        <begin position="117"/>
        <end position="136"/>
    </location>
</feature>
<dbReference type="GO" id="GO:0003677">
    <property type="term" value="F:DNA binding"/>
    <property type="evidence" value="ECO:0007669"/>
    <property type="project" value="UniProtKB-KW"/>
</dbReference>
<gene>
    <name evidence="6" type="ORF">C2L71_10740</name>
</gene>
<sequence>MAPPFFARAQLRRPAGVLCCMRTVARPVRAGLRQLGEGDPASMGGQGPRDGEALTREVSQHVEGAFRMRKSVFAEVGKRWPNLQLLSFTFLLAWVYLAFYGNPWIDWSLASERAPLLIFVVPNSVSVAAFLLCFLFQKHVCAMLYRRWTIPLAGCIAALGDLLMVLSTQGAGSEQLLIAGCLAAGAGTSLLTLRLAYLLSEQGARRTLLYVAVSSSLALLVWFLGIGVPFGYSVVLFVAVPLLLSALLLTGSGSSLRKYCQKLQNDPPEAVPHDFWRFSIVFCLFALITGITKTMFSESTGFDYPQITLFWALIGCMVLTCVAALGLSYRLVERMYYLLTFCVVIAVLVSLVIGADSPLLFIPVNMLYIVFDIISWCLIAAAAYQHRGIRMKIMAFGRFSFIGGTVLGYAIGYSFLPSLYDNGIFLICIIVAVMLLVAGITLVFSNRSLANLVESAVNDSPEAYEHEGIDFEKARQEHLRNLCERMAAEYSLSNRELTVLIMLARGRSNRDIRDELLISINTVRAHVQSIYGKLGVHSRSELAAFLENS</sequence>
<feature type="domain" description="HTH luxR-type" evidence="5">
    <location>
        <begin position="485"/>
        <end position="549"/>
    </location>
</feature>
<feature type="transmembrane region" description="Helical" evidence="4">
    <location>
        <begin position="308"/>
        <end position="329"/>
    </location>
</feature>
<feature type="transmembrane region" description="Helical" evidence="4">
    <location>
        <begin position="336"/>
        <end position="355"/>
    </location>
</feature>
<dbReference type="InterPro" id="IPR036388">
    <property type="entry name" value="WH-like_DNA-bd_sf"/>
</dbReference>
<evidence type="ECO:0000256" key="2">
    <source>
        <dbReference type="ARBA" id="ARBA00023125"/>
    </source>
</evidence>
<keyword evidence="4" id="KW-0812">Transmembrane</keyword>
<dbReference type="EMBL" id="PPEK01000017">
    <property type="protein sequence ID" value="PNV66919.1"/>
    <property type="molecule type" value="Genomic_DNA"/>
</dbReference>
<feature type="transmembrane region" description="Helical" evidence="4">
    <location>
        <begin position="396"/>
        <end position="416"/>
    </location>
</feature>
<accession>A0A2K2U9I3</accession>
<protein>
    <recommendedName>
        <fullName evidence="5">HTH luxR-type domain-containing protein</fullName>
    </recommendedName>
</protein>
<evidence type="ECO:0000256" key="1">
    <source>
        <dbReference type="ARBA" id="ARBA00023015"/>
    </source>
</evidence>
<keyword evidence="2" id="KW-0238">DNA-binding</keyword>
<dbReference type="Pfam" id="PF00196">
    <property type="entry name" value="GerE"/>
    <property type="match status" value="1"/>
</dbReference>
<feature type="transmembrane region" description="Helical" evidence="4">
    <location>
        <begin position="422"/>
        <end position="444"/>
    </location>
</feature>
<reference evidence="7" key="1">
    <citation type="submission" date="2018-01" db="EMBL/GenBank/DDBJ databases">
        <title>Rubneribacter badeniensis gen. nov., sp. nov., and Colonibacter rubneri, gen. nov., sp. nov., WGS of new members of the Eggerthellaceae.</title>
        <authorList>
            <person name="Danylec N."/>
            <person name="Stoll D.A."/>
            <person name="Doetsch A."/>
            <person name="Kulling S.E."/>
            <person name="Huch M."/>
        </authorList>
    </citation>
    <scope>NUCLEOTIDE SEQUENCE [LARGE SCALE GENOMIC DNA]</scope>
    <source>
        <strain evidence="7">ResAG-96</strain>
    </source>
</reference>
<feature type="transmembrane region" description="Helical" evidence="4">
    <location>
        <begin position="234"/>
        <end position="254"/>
    </location>
</feature>
<feature type="transmembrane region" description="Helical" evidence="4">
    <location>
        <begin position="208"/>
        <end position="228"/>
    </location>
</feature>
<dbReference type="SUPFAM" id="SSF103473">
    <property type="entry name" value="MFS general substrate transporter"/>
    <property type="match status" value="1"/>
</dbReference>
<dbReference type="InterPro" id="IPR036259">
    <property type="entry name" value="MFS_trans_sf"/>
</dbReference>
<dbReference type="SMART" id="SM00421">
    <property type="entry name" value="HTH_LUXR"/>
    <property type="match status" value="1"/>
</dbReference>
<feature type="transmembrane region" description="Helical" evidence="4">
    <location>
        <begin position="176"/>
        <end position="196"/>
    </location>
</feature>
<keyword evidence="4" id="KW-1133">Transmembrane helix</keyword>
<feature type="transmembrane region" description="Helical" evidence="4">
    <location>
        <begin position="148"/>
        <end position="170"/>
    </location>
</feature>
<dbReference type="GO" id="GO:0006355">
    <property type="term" value="P:regulation of DNA-templated transcription"/>
    <property type="evidence" value="ECO:0007669"/>
    <property type="project" value="InterPro"/>
</dbReference>
<dbReference type="CDD" id="cd06170">
    <property type="entry name" value="LuxR_C_like"/>
    <property type="match status" value="1"/>
</dbReference>
<dbReference type="InterPro" id="IPR016032">
    <property type="entry name" value="Sig_transdc_resp-reg_C-effctor"/>
</dbReference>
<feature type="transmembrane region" description="Helical" evidence="4">
    <location>
        <begin position="361"/>
        <end position="384"/>
    </location>
</feature>
<organism evidence="6 7">
    <name type="scientific">Enteroscipio rubneri</name>
    <dbReference type="NCBI Taxonomy" id="2070686"/>
    <lineage>
        <taxon>Bacteria</taxon>
        <taxon>Bacillati</taxon>
        <taxon>Actinomycetota</taxon>
        <taxon>Coriobacteriia</taxon>
        <taxon>Eggerthellales</taxon>
        <taxon>Eggerthellaceae</taxon>
        <taxon>Enteroscipio</taxon>
    </lineage>
</organism>
<dbReference type="Proteomes" id="UP000236197">
    <property type="component" value="Unassembled WGS sequence"/>
</dbReference>
<dbReference type="InterPro" id="IPR000792">
    <property type="entry name" value="Tscrpt_reg_LuxR_C"/>
</dbReference>
<dbReference type="PROSITE" id="PS50043">
    <property type="entry name" value="HTH_LUXR_2"/>
    <property type="match status" value="1"/>
</dbReference>
<comment type="caution">
    <text evidence="6">The sequence shown here is derived from an EMBL/GenBank/DDBJ whole genome shotgun (WGS) entry which is preliminary data.</text>
</comment>
<dbReference type="PANTHER" id="PTHR44688">
    <property type="entry name" value="DNA-BINDING TRANSCRIPTIONAL ACTIVATOR DEVR_DOSR"/>
    <property type="match status" value="1"/>
</dbReference>
<keyword evidence="3" id="KW-0804">Transcription</keyword>
<dbReference type="AlphaFoldDB" id="A0A2K2U9I3"/>
<dbReference type="SUPFAM" id="SSF46894">
    <property type="entry name" value="C-terminal effector domain of the bipartite response regulators"/>
    <property type="match status" value="1"/>
</dbReference>
<evidence type="ECO:0000313" key="6">
    <source>
        <dbReference type="EMBL" id="PNV66919.1"/>
    </source>
</evidence>
<keyword evidence="7" id="KW-1185">Reference proteome</keyword>
<evidence type="ECO:0000259" key="5">
    <source>
        <dbReference type="PROSITE" id="PS50043"/>
    </source>
</evidence>
<evidence type="ECO:0000313" key="7">
    <source>
        <dbReference type="Proteomes" id="UP000236197"/>
    </source>
</evidence>
<feature type="transmembrane region" description="Helical" evidence="4">
    <location>
        <begin position="275"/>
        <end position="296"/>
    </location>
</feature>
<dbReference type="Gene3D" id="1.20.1250.20">
    <property type="entry name" value="MFS general substrate transporter like domains"/>
    <property type="match status" value="1"/>
</dbReference>
<dbReference type="PANTHER" id="PTHR44688:SF16">
    <property type="entry name" value="DNA-BINDING TRANSCRIPTIONAL ACTIVATOR DEVR_DOSR"/>
    <property type="match status" value="1"/>
</dbReference>
<evidence type="ECO:0000256" key="3">
    <source>
        <dbReference type="ARBA" id="ARBA00023163"/>
    </source>
</evidence>
<dbReference type="Gene3D" id="1.10.10.10">
    <property type="entry name" value="Winged helix-like DNA-binding domain superfamily/Winged helix DNA-binding domain"/>
    <property type="match status" value="1"/>
</dbReference>
<name>A0A2K2U9I3_9ACTN</name>
<evidence type="ECO:0000256" key="4">
    <source>
        <dbReference type="SAM" id="Phobius"/>
    </source>
</evidence>
<keyword evidence="1" id="KW-0805">Transcription regulation</keyword>
<feature type="transmembrane region" description="Helical" evidence="4">
    <location>
        <begin position="85"/>
        <end position="105"/>
    </location>
</feature>